<dbReference type="Proteomes" id="UP000632125">
    <property type="component" value="Unassembled WGS sequence"/>
</dbReference>
<dbReference type="SMART" id="SM00418">
    <property type="entry name" value="HTH_ARSR"/>
    <property type="match status" value="1"/>
</dbReference>
<dbReference type="AlphaFoldDB" id="A0A927CJJ9"/>
<dbReference type="SUPFAM" id="SSF46785">
    <property type="entry name" value="Winged helix' DNA-binding domain"/>
    <property type="match status" value="1"/>
</dbReference>
<gene>
    <name evidence="5" type="ORF">IDH41_06855</name>
</gene>
<evidence type="ECO:0000256" key="2">
    <source>
        <dbReference type="ARBA" id="ARBA00023125"/>
    </source>
</evidence>
<dbReference type="InterPro" id="IPR036390">
    <property type="entry name" value="WH_DNA-bd_sf"/>
</dbReference>
<dbReference type="InterPro" id="IPR036388">
    <property type="entry name" value="WH-like_DNA-bd_sf"/>
</dbReference>
<dbReference type="RefSeq" id="WP_190859460.1">
    <property type="nucleotide sequence ID" value="NZ_JACXIY010000008.1"/>
</dbReference>
<name>A0A927CJJ9_9BACL</name>
<keyword evidence="3" id="KW-0804">Transcription</keyword>
<dbReference type="PANTHER" id="PTHR33154:SF33">
    <property type="entry name" value="TRANSCRIPTIONAL REPRESSOR SDPR"/>
    <property type="match status" value="1"/>
</dbReference>
<reference evidence="5" key="1">
    <citation type="submission" date="2020-09" db="EMBL/GenBank/DDBJ databases">
        <title>A novel bacterium of genus Paenibacillus, isolated from South China Sea.</title>
        <authorList>
            <person name="Huang H."/>
            <person name="Mo K."/>
            <person name="Hu Y."/>
        </authorList>
    </citation>
    <scope>NUCLEOTIDE SEQUENCE</scope>
    <source>
        <strain evidence="5">IB182493</strain>
    </source>
</reference>
<dbReference type="CDD" id="cd00090">
    <property type="entry name" value="HTH_ARSR"/>
    <property type="match status" value="1"/>
</dbReference>
<evidence type="ECO:0000256" key="3">
    <source>
        <dbReference type="ARBA" id="ARBA00023163"/>
    </source>
</evidence>
<dbReference type="InterPro" id="IPR001845">
    <property type="entry name" value="HTH_ArsR_DNA-bd_dom"/>
</dbReference>
<dbReference type="Pfam" id="PF01022">
    <property type="entry name" value="HTH_5"/>
    <property type="match status" value="1"/>
</dbReference>
<keyword evidence="1" id="KW-0805">Transcription regulation</keyword>
<dbReference type="EMBL" id="JACXIY010000008">
    <property type="protein sequence ID" value="MBD2868287.1"/>
    <property type="molecule type" value="Genomic_DNA"/>
</dbReference>
<keyword evidence="6" id="KW-1185">Reference proteome</keyword>
<sequence length="94" mass="10548">MAEDNAEVRQAVKVYKALGEPTRLKIALLLTEERNLCCSDIGSKLESVAGSTLSHHLKQLTDCGLLSTRKDGTYIYYSVNRELARKYAPYLLEI</sequence>
<proteinExistence type="predicted"/>
<evidence type="ECO:0000259" key="4">
    <source>
        <dbReference type="PROSITE" id="PS50987"/>
    </source>
</evidence>
<evidence type="ECO:0000313" key="5">
    <source>
        <dbReference type="EMBL" id="MBD2868287.1"/>
    </source>
</evidence>
<dbReference type="PANTHER" id="PTHR33154">
    <property type="entry name" value="TRANSCRIPTIONAL REGULATOR, ARSR FAMILY"/>
    <property type="match status" value="1"/>
</dbReference>
<dbReference type="InterPro" id="IPR011991">
    <property type="entry name" value="ArsR-like_HTH"/>
</dbReference>
<dbReference type="NCBIfam" id="NF033788">
    <property type="entry name" value="HTH_metalloreg"/>
    <property type="match status" value="1"/>
</dbReference>
<dbReference type="InterPro" id="IPR051081">
    <property type="entry name" value="HTH_MetalResp_TranReg"/>
</dbReference>
<keyword evidence="2" id="KW-0238">DNA-binding</keyword>
<comment type="caution">
    <text evidence="5">The sequence shown here is derived from an EMBL/GenBank/DDBJ whole genome shotgun (WGS) entry which is preliminary data.</text>
</comment>
<accession>A0A927CJJ9</accession>
<dbReference type="GO" id="GO:0003677">
    <property type="term" value="F:DNA binding"/>
    <property type="evidence" value="ECO:0007669"/>
    <property type="project" value="UniProtKB-KW"/>
</dbReference>
<dbReference type="GO" id="GO:0003700">
    <property type="term" value="F:DNA-binding transcription factor activity"/>
    <property type="evidence" value="ECO:0007669"/>
    <property type="project" value="InterPro"/>
</dbReference>
<feature type="domain" description="HTH arsR-type" evidence="4">
    <location>
        <begin position="3"/>
        <end position="94"/>
    </location>
</feature>
<protein>
    <submittedName>
        <fullName evidence="5">Helix-turn-helix transcriptional regulator</fullName>
    </submittedName>
</protein>
<dbReference type="Gene3D" id="1.10.10.10">
    <property type="entry name" value="Winged helix-like DNA-binding domain superfamily/Winged helix DNA-binding domain"/>
    <property type="match status" value="1"/>
</dbReference>
<dbReference type="PRINTS" id="PR00778">
    <property type="entry name" value="HTHARSR"/>
</dbReference>
<evidence type="ECO:0000256" key="1">
    <source>
        <dbReference type="ARBA" id="ARBA00023015"/>
    </source>
</evidence>
<organism evidence="5 6">
    <name type="scientific">Paenibacillus arenilitoris</name>
    <dbReference type="NCBI Taxonomy" id="2772299"/>
    <lineage>
        <taxon>Bacteria</taxon>
        <taxon>Bacillati</taxon>
        <taxon>Bacillota</taxon>
        <taxon>Bacilli</taxon>
        <taxon>Bacillales</taxon>
        <taxon>Paenibacillaceae</taxon>
        <taxon>Paenibacillus</taxon>
    </lineage>
</organism>
<dbReference type="PROSITE" id="PS50987">
    <property type="entry name" value="HTH_ARSR_2"/>
    <property type="match status" value="1"/>
</dbReference>
<evidence type="ECO:0000313" key="6">
    <source>
        <dbReference type="Proteomes" id="UP000632125"/>
    </source>
</evidence>